<evidence type="ECO:0000313" key="1">
    <source>
        <dbReference type="EMBL" id="SDY72836.1"/>
    </source>
</evidence>
<accession>A0A1H3M8D2</accession>
<name>A0A1H3M8D2_9BACT</name>
<dbReference type="EMBL" id="FNQC01000002">
    <property type="protein sequence ID" value="SDY72836.1"/>
    <property type="molecule type" value="Genomic_DNA"/>
</dbReference>
<protein>
    <submittedName>
        <fullName evidence="1">Uncharacterized protein</fullName>
    </submittedName>
</protein>
<proteinExistence type="predicted"/>
<evidence type="ECO:0000313" key="2">
    <source>
        <dbReference type="Proteomes" id="UP000199663"/>
    </source>
</evidence>
<reference evidence="1 2" key="1">
    <citation type="submission" date="2016-10" db="EMBL/GenBank/DDBJ databases">
        <authorList>
            <person name="Varghese N."/>
            <person name="Submissions S."/>
        </authorList>
    </citation>
    <scope>NUCLEOTIDE SEQUENCE [LARGE SCALE GENOMIC DNA]</scope>
    <source>
        <strain evidence="1 2">DSM 17997</strain>
    </source>
</reference>
<organism evidence="1 2">
    <name type="scientific">Rhodonellum ikkaensis</name>
    <dbReference type="NCBI Taxonomy" id="336829"/>
    <lineage>
        <taxon>Bacteria</taxon>
        <taxon>Pseudomonadati</taxon>
        <taxon>Bacteroidota</taxon>
        <taxon>Cytophagia</taxon>
        <taxon>Cytophagales</taxon>
        <taxon>Cytophagaceae</taxon>
        <taxon>Rhodonellum</taxon>
    </lineage>
</organism>
<comment type="caution">
    <text evidence="1">The sequence shown here is derived from an EMBL/GenBank/DDBJ whole genome shotgun (WGS) entry which is preliminary data.</text>
</comment>
<sequence length="71" mass="8464">MYLFVFLSLLRINIILEYSRRENPKTEFHLSPSIYSETCIGFHNGLESEICIRFHNETDTGRKSDYWETNS</sequence>
<keyword evidence="2" id="KW-1185">Reference proteome</keyword>
<dbReference type="Proteomes" id="UP000199663">
    <property type="component" value="Unassembled WGS sequence"/>
</dbReference>
<gene>
    <name evidence="1" type="ORF">SAMN05444412_102385</name>
</gene>